<dbReference type="EMBL" id="CP060028">
    <property type="protein sequence ID" value="QND81925.1"/>
    <property type="molecule type" value="Genomic_DNA"/>
</dbReference>
<gene>
    <name evidence="3" type="ORF">H4W19_00655</name>
</gene>
<feature type="compositionally biased region" description="Basic and acidic residues" evidence="1">
    <location>
        <begin position="137"/>
        <end position="152"/>
    </location>
</feature>
<dbReference type="RefSeq" id="WP_185896942.1">
    <property type="nucleotide sequence ID" value="NZ_CP060028.1"/>
</dbReference>
<name>A0ABX6RF60_PSEMX</name>
<dbReference type="InterPro" id="IPR007569">
    <property type="entry name" value="DUF559"/>
</dbReference>
<dbReference type="Proteomes" id="UP000515506">
    <property type="component" value="Chromosome"/>
</dbReference>
<organism evidence="3 4">
    <name type="scientific">Pseudoxanthomonas mexicana</name>
    <dbReference type="NCBI Taxonomy" id="128785"/>
    <lineage>
        <taxon>Bacteria</taxon>
        <taxon>Pseudomonadati</taxon>
        <taxon>Pseudomonadota</taxon>
        <taxon>Gammaproteobacteria</taxon>
        <taxon>Lysobacterales</taxon>
        <taxon>Lysobacteraceae</taxon>
        <taxon>Pseudoxanthomonas</taxon>
    </lineage>
</organism>
<keyword evidence="4" id="KW-1185">Reference proteome</keyword>
<dbReference type="InterPro" id="IPR047216">
    <property type="entry name" value="Endonuclease_DUF559_bact"/>
</dbReference>
<dbReference type="GO" id="GO:0004519">
    <property type="term" value="F:endonuclease activity"/>
    <property type="evidence" value="ECO:0007669"/>
    <property type="project" value="UniProtKB-KW"/>
</dbReference>
<dbReference type="InterPro" id="IPR011335">
    <property type="entry name" value="Restrct_endonuc-II-like"/>
</dbReference>
<dbReference type="PANTHER" id="PTHR38590:SF1">
    <property type="entry name" value="BLL0828 PROTEIN"/>
    <property type="match status" value="1"/>
</dbReference>
<feature type="region of interest" description="Disordered" evidence="1">
    <location>
        <begin position="116"/>
        <end position="152"/>
    </location>
</feature>
<dbReference type="CDD" id="cd01038">
    <property type="entry name" value="Endonuclease_DUF559"/>
    <property type="match status" value="1"/>
</dbReference>
<keyword evidence="3" id="KW-0540">Nuclease</keyword>
<dbReference type="Pfam" id="PF04480">
    <property type="entry name" value="DUF559"/>
    <property type="match status" value="1"/>
</dbReference>
<dbReference type="PANTHER" id="PTHR38590">
    <property type="entry name" value="BLL0828 PROTEIN"/>
    <property type="match status" value="1"/>
</dbReference>
<feature type="domain" description="DUF559" evidence="2">
    <location>
        <begin position="7"/>
        <end position="111"/>
    </location>
</feature>
<proteinExistence type="predicted"/>
<evidence type="ECO:0000313" key="3">
    <source>
        <dbReference type="EMBL" id="QND81925.1"/>
    </source>
</evidence>
<keyword evidence="3" id="KW-0378">Hydrolase</keyword>
<protein>
    <submittedName>
        <fullName evidence="3">Endonuclease domain-containing protein</fullName>
    </submittedName>
</protein>
<evidence type="ECO:0000313" key="4">
    <source>
        <dbReference type="Proteomes" id="UP000515506"/>
    </source>
</evidence>
<dbReference type="SUPFAM" id="SSF52980">
    <property type="entry name" value="Restriction endonuclease-like"/>
    <property type="match status" value="1"/>
</dbReference>
<dbReference type="Gene3D" id="3.40.960.10">
    <property type="entry name" value="VSR Endonuclease"/>
    <property type="match status" value="1"/>
</dbReference>
<evidence type="ECO:0000256" key="1">
    <source>
        <dbReference type="SAM" id="MobiDB-lite"/>
    </source>
</evidence>
<sequence length="152" mass="17716">MRGKTNHARERRLRRDQTEAERVLWQHLRDRRLLGWKFRRQHRVGPYFADFACAEGHLIVELDGSQHLAQRRRDHARTRFLETRGFRVLRFWNDDVLRDTANALHTIIAALAPHPPSGHLLPATQGEGKTLSRVRKGNGDTHGVRKNAEKKP</sequence>
<keyword evidence="3" id="KW-0255">Endonuclease</keyword>
<reference evidence="3 4" key="1">
    <citation type="submission" date="2020-08" db="EMBL/GenBank/DDBJ databases">
        <title>Streptomycin resistant and MDR strain, P. mexicana.</title>
        <authorList>
            <person name="Ganesh-kumar S."/>
            <person name="Zhe T."/>
            <person name="Yu Z."/>
            <person name="Min Y."/>
        </authorList>
    </citation>
    <scope>NUCLEOTIDE SEQUENCE [LARGE SCALE GENOMIC DNA]</scope>
    <source>
        <strain evidence="3 4">GTZY</strain>
    </source>
</reference>
<accession>A0ABX6RF60</accession>
<evidence type="ECO:0000259" key="2">
    <source>
        <dbReference type="Pfam" id="PF04480"/>
    </source>
</evidence>